<sequence>MSGTDVAVAQDDGRAARAFWSALVEPGDAVAGALVQACGAVASLGWVAHAVAAGRPDWSVLAGSTGHLDDALRRRVEVAVRRWAARWPSVDPARDLAVAARCGARLVVPGDDAWPAVLDDLGAVAPFALWVRGEDPRVRRSVALVGARACTTYGERVAVDLATDLARSGWVVVSGGAYGIDAAAHRGAVLVGGPTVVVLAGGVDRPYPAGNARLLEEVVRAGGTLVSEVPPGSTPTRGRFLQRNRLIAAMSRATVVVEAAWRSGAASTAHHAAGLLRPVGAVPGPVTSAASAGCHRLLRDGVAVCVTDASEVMELAGDVGRDAAPGHADAEVRALDGLEPAARQVHDGLSRRVARDTQQVAARAGTSAAEARAMLGLLELEGLAHRRGSGWVAGVGTEARSGEKKRRS</sequence>
<dbReference type="Pfam" id="PF02481">
    <property type="entry name" value="DNA_processg_A"/>
    <property type="match status" value="1"/>
</dbReference>
<dbReference type="PANTHER" id="PTHR43022:SF1">
    <property type="entry name" value="PROTEIN SMF"/>
    <property type="match status" value="1"/>
</dbReference>
<keyword evidence="4" id="KW-1185">Reference proteome</keyword>
<dbReference type="Proteomes" id="UP001317322">
    <property type="component" value="Chromosome"/>
</dbReference>
<dbReference type="InterPro" id="IPR057666">
    <property type="entry name" value="DrpA_SLOG"/>
</dbReference>
<dbReference type="SUPFAM" id="SSF102405">
    <property type="entry name" value="MCP/YpsA-like"/>
    <property type="match status" value="1"/>
</dbReference>
<reference evidence="3 4" key="1">
    <citation type="submission" date="2022-07" db="EMBL/GenBank/DDBJ databases">
        <title>Novel species in genus cellulomonas.</title>
        <authorList>
            <person name="Ye L."/>
        </authorList>
    </citation>
    <scope>NUCLEOTIDE SEQUENCE [LARGE SCALE GENOMIC DNA]</scope>
    <source>
        <strain evidence="4">zg-Y908</strain>
    </source>
</reference>
<organism evidence="3 4">
    <name type="scientific">Cellulomonas wangsupingiae</name>
    <dbReference type="NCBI Taxonomy" id="2968085"/>
    <lineage>
        <taxon>Bacteria</taxon>
        <taxon>Bacillati</taxon>
        <taxon>Actinomycetota</taxon>
        <taxon>Actinomycetes</taxon>
        <taxon>Micrococcales</taxon>
        <taxon>Cellulomonadaceae</taxon>
        <taxon>Cellulomonas</taxon>
    </lineage>
</organism>
<dbReference type="PANTHER" id="PTHR43022">
    <property type="entry name" value="PROTEIN SMF"/>
    <property type="match status" value="1"/>
</dbReference>
<feature type="domain" description="Smf/DprA SLOG" evidence="2">
    <location>
        <begin position="106"/>
        <end position="315"/>
    </location>
</feature>
<accession>A0ABY5K9W5</accession>
<name>A0ABY5K9W5_9CELL</name>
<evidence type="ECO:0000313" key="3">
    <source>
        <dbReference type="EMBL" id="UUI66558.1"/>
    </source>
</evidence>
<protein>
    <submittedName>
        <fullName evidence="3">DNA-processing protein DprA</fullName>
    </submittedName>
</protein>
<dbReference type="RefSeq" id="WP_227565094.1">
    <property type="nucleotide sequence ID" value="NZ_CP101989.1"/>
</dbReference>
<evidence type="ECO:0000259" key="2">
    <source>
        <dbReference type="Pfam" id="PF02481"/>
    </source>
</evidence>
<comment type="similarity">
    <text evidence="1">Belongs to the DprA/Smf family.</text>
</comment>
<evidence type="ECO:0000313" key="4">
    <source>
        <dbReference type="Proteomes" id="UP001317322"/>
    </source>
</evidence>
<dbReference type="NCBIfam" id="TIGR00732">
    <property type="entry name" value="dprA"/>
    <property type="match status" value="1"/>
</dbReference>
<dbReference type="EMBL" id="CP101989">
    <property type="protein sequence ID" value="UUI66558.1"/>
    <property type="molecule type" value="Genomic_DNA"/>
</dbReference>
<gene>
    <name evidence="3" type="primary">dprA</name>
    <name evidence="3" type="ORF">NP075_07585</name>
</gene>
<dbReference type="InterPro" id="IPR003488">
    <property type="entry name" value="DprA"/>
</dbReference>
<evidence type="ECO:0000256" key="1">
    <source>
        <dbReference type="ARBA" id="ARBA00006525"/>
    </source>
</evidence>
<proteinExistence type="inferred from homology"/>
<dbReference type="Gene3D" id="3.40.50.450">
    <property type="match status" value="1"/>
</dbReference>